<protein>
    <submittedName>
        <fullName evidence="2">Uncharacterized protein</fullName>
    </submittedName>
</protein>
<evidence type="ECO:0000313" key="2">
    <source>
        <dbReference type="EMBL" id="KAL3326519.1"/>
    </source>
</evidence>
<keyword evidence="3" id="KW-1185">Reference proteome</keyword>
<sequence length="158" mass="18182">TFQTTHNNNSHSQPTNTRQTHNPPLLPAFLLQQSNIAKNPEIEAQSLQIEKSQQHTQHPDDPTFLVSITRQQRANHAANPGNMRRNPVVPSLFLPIFRNFPSFHCWPWKGEEKFKILFEFLQRISPSKLPKFCPINSHSHSSEKGREKEILGVGNFLN</sequence>
<feature type="compositionally biased region" description="Polar residues" evidence="1">
    <location>
        <begin position="1"/>
        <end position="22"/>
    </location>
</feature>
<comment type="caution">
    <text evidence="2">The sequence shown here is derived from an EMBL/GenBank/DDBJ whole genome shotgun (WGS) entry which is preliminary data.</text>
</comment>
<reference evidence="2 3" key="1">
    <citation type="submission" date="2024-05" db="EMBL/GenBank/DDBJ databases">
        <title>De novo assembly of an allotetraploid wild potato.</title>
        <authorList>
            <person name="Hosaka A.J."/>
        </authorList>
    </citation>
    <scope>NUCLEOTIDE SEQUENCE [LARGE SCALE GENOMIC DNA]</scope>
    <source>
        <tissue evidence="2">Young leaves</tissue>
    </source>
</reference>
<feature type="non-terminal residue" evidence="2">
    <location>
        <position position="1"/>
    </location>
</feature>
<dbReference type="AlphaFoldDB" id="A0ABD2R416"/>
<evidence type="ECO:0000313" key="3">
    <source>
        <dbReference type="Proteomes" id="UP001627284"/>
    </source>
</evidence>
<organism evidence="2 3">
    <name type="scientific">Solanum stoloniferum</name>
    <dbReference type="NCBI Taxonomy" id="62892"/>
    <lineage>
        <taxon>Eukaryota</taxon>
        <taxon>Viridiplantae</taxon>
        <taxon>Streptophyta</taxon>
        <taxon>Embryophyta</taxon>
        <taxon>Tracheophyta</taxon>
        <taxon>Spermatophyta</taxon>
        <taxon>Magnoliopsida</taxon>
        <taxon>eudicotyledons</taxon>
        <taxon>Gunneridae</taxon>
        <taxon>Pentapetalae</taxon>
        <taxon>asterids</taxon>
        <taxon>lamiids</taxon>
        <taxon>Solanales</taxon>
        <taxon>Solanaceae</taxon>
        <taxon>Solanoideae</taxon>
        <taxon>Solaneae</taxon>
        <taxon>Solanum</taxon>
    </lineage>
</organism>
<dbReference type="EMBL" id="JBJKTR010000022">
    <property type="protein sequence ID" value="KAL3326519.1"/>
    <property type="molecule type" value="Genomic_DNA"/>
</dbReference>
<accession>A0ABD2R416</accession>
<name>A0ABD2R416_9SOLN</name>
<dbReference type="Proteomes" id="UP001627284">
    <property type="component" value="Unassembled WGS sequence"/>
</dbReference>
<evidence type="ECO:0000256" key="1">
    <source>
        <dbReference type="SAM" id="MobiDB-lite"/>
    </source>
</evidence>
<gene>
    <name evidence="2" type="ORF">AABB24_037273</name>
</gene>
<proteinExistence type="predicted"/>
<feature type="region of interest" description="Disordered" evidence="1">
    <location>
        <begin position="1"/>
        <end position="24"/>
    </location>
</feature>